<sequence>MALFSGLCYTFFRRPGSWRKEFAQSGIRESSGNIIFPSGNAARYLNEYFREGELPPNPYEEDPRDIRAICISPNGDVLGGNIYRTDIMELIDAYRPAE</sequence>
<reference evidence="1" key="1">
    <citation type="journal article" date="2021" name="PeerJ">
        <title>Extensive microbial diversity within the chicken gut microbiome revealed by metagenomics and culture.</title>
        <authorList>
            <person name="Gilroy R."/>
            <person name="Ravi A."/>
            <person name="Getino M."/>
            <person name="Pursley I."/>
            <person name="Horton D.L."/>
            <person name="Alikhan N.F."/>
            <person name="Baker D."/>
            <person name="Gharbi K."/>
            <person name="Hall N."/>
            <person name="Watson M."/>
            <person name="Adriaenssens E.M."/>
            <person name="Foster-Nyarko E."/>
            <person name="Jarju S."/>
            <person name="Secka A."/>
            <person name="Antonio M."/>
            <person name="Oren A."/>
            <person name="Chaudhuri R.R."/>
            <person name="La Ragione R."/>
            <person name="Hildebrand F."/>
            <person name="Pallen M.J."/>
        </authorList>
    </citation>
    <scope>NUCLEOTIDE SEQUENCE</scope>
    <source>
        <strain evidence="1">USAMLcec2-132</strain>
    </source>
</reference>
<comment type="caution">
    <text evidence="1">The sequence shown here is derived from an EMBL/GenBank/DDBJ whole genome shotgun (WGS) entry which is preliminary data.</text>
</comment>
<organism evidence="1 2">
    <name type="scientific">Candidatus Eisenbergiella merdavium</name>
    <dbReference type="NCBI Taxonomy" id="2838551"/>
    <lineage>
        <taxon>Bacteria</taxon>
        <taxon>Bacillati</taxon>
        <taxon>Bacillota</taxon>
        <taxon>Clostridia</taxon>
        <taxon>Lachnospirales</taxon>
        <taxon>Lachnospiraceae</taxon>
        <taxon>Eisenbergiella</taxon>
    </lineage>
</organism>
<reference evidence="1" key="2">
    <citation type="submission" date="2021-04" db="EMBL/GenBank/DDBJ databases">
        <authorList>
            <person name="Gilroy R."/>
        </authorList>
    </citation>
    <scope>NUCLEOTIDE SEQUENCE</scope>
    <source>
        <strain evidence="1">USAMLcec2-132</strain>
    </source>
</reference>
<proteinExistence type="predicted"/>
<accession>A0A9D2NDT4</accession>
<name>A0A9D2NDT4_9FIRM</name>
<dbReference type="EMBL" id="DWWS01000013">
    <property type="protein sequence ID" value="HJC22614.1"/>
    <property type="molecule type" value="Genomic_DNA"/>
</dbReference>
<dbReference type="AlphaFoldDB" id="A0A9D2NDT4"/>
<evidence type="ECO:0000313" key="1">
    <source>
        <dbReference type="EMBL" id="HJC22614.1"/>
    </source>
</evidence>
<dbReference type="Proteomes" id="UP000823891">
    <property type="component" value="Unassembled WGS sequence"/>
</dbReference>
<gene>
    <name evidence="1" type="ORF">H9761_02775</name>
</gene>
<evidence type="ECO:0000313" key="2">
    <source>
        <dbReference type="Proteomes" id="UP000823891"/>
    </source>
</evidence>
<protein>
    <submittedName>
        <fullName evidence="1">Uncharacterized protein</fullName>
    </submittedName>
</protein>